<dbReference type="Proteomes" id="UP000521922">
    <property type="component" value="Unassembled WGS sequence"/>
</dbReference>
<dbReference type="Gene3D" id="3.40.50.300">
    <property type="entry name" value="P-loop containing nucleotide triphosphate hydrolases"/>
    <property type="match status" value="1"/>
</dbReference>
<feature type="region of interest" description="Disordered" evidence="1">
    <location>
        <begin position="159"/>
        <end position="185"/>
    </location>
</feature>
<dbReference type="Pfam" id="PF22977">
    <property type="entry name" value="WHD"/>
    <property type="match status" value="1"/>
</dbReference>
<dbReference type="InterPro" id="IPR054472">
    <property type="entry name" value="WHD"/>
</dbReference>
<organism evidence="3 4">
    <name type="scientific">Kineococcus aurantiacus</name>
    <dbReference type="NCBI Taxonomy" id="37633"/>
    <lineage>
        <taxon>Bacteria</taxon>
        <taxon>Bacillati</taxon>
        <taxon>Actinomycetota</taxon>
        <taxon>Actinomycetes</taxon>
        <taxon>Kineosporiales</taxon>
        <taxon>Kineosporiaceae</taxon>
        <taxon>Kineococcus</taxon>
    </lineage>
</organism>
<dbReference type="InterPro" id="IPR027417">
    <property type="entry name" value="P-loop_NTPase"/>
</dbReference>
<dbReference type="EMBL" id="JACCBB010000001">
    <property type="protein sequence ID" value="NYD24664.1"/>
    <property type="molecule type" value="Genomic_DNA"/>
</dbReference>
<dbReference type="GO" id="GO:0005524">
    <property type="term" value="F:ATP binding"/>
    <property type="evidence" value="ECO:0007669"/>
    <property type="project" value="InterPro"/>
</dbReference>
<reference evidence="3 4" key="1">
    <citation type="submission" date="2020-07" db="EMBL/GenBank/DDBJ databases">
        <title>Sequencing the genomes of 1000 actinobacteria strains.</title>
        <authorList>
            <person name="Klenk H.-P."/>
        </authorList>
    </citation>
    <scope>NUCLEOTIDE SEQUENCE [LARGE SCALE GENOMIC DNA]</scope>
    <source>
        <strain evidence="3 4">DSM 7487</strain>
    </source>
</reference>
<dbReference type="PANTHER" id="PTHR46411:SF3">
    <property type="entry name" value="AAA+ ATPASE DOMAIN-CONTAINING PROTEIN"/>
    <property type="match status" value="1"/>
</dbReference>
<evidence type="ECO:0000256" key="1">
    <source>
        <dbReference type="SAM" id="MobiDB-lite"/>
    </source>
</evidence>
<feature type="region of interest" description="Disordered" evidence="1">
    <location>
        <begin position="368"/>
        <end position="388"/>
    </location>
</feature>
<keyword evidence="4" id="KW-1185">Reference proteome</keyword>
<accession>A0A7Y9DQ10</accession>
<dbReference type="InterPro" id="IPR003959">
    <property type="entry name" value="ATPase_AAA_core"/>
</dbReference>
<dbReference type="SUPFAM" id="SSF52540">
    <property type="entry name" value="P-loop containing nucleoside triphosphate hydrolases"/>
    <property type="match status" value="1"/>
</dbReference>
<dbReference type="GO" id="GO:0016887">
    <property type="term" value="F:ATP hydrolysis activity"/>
    <property type="evidence" value="ECO:0007669"/>
    <property type="project" value="InterPro"/>
</dbReference>
<dbReference type="AlphaFoldDB" id="A0A7Y9DQ10"/>
<evidence type="ECO:0000259" key="2">
    <source>
        <dbReference type="SMART" id="SM00382"/>
    </source>
</evidence>
<protein>
    <recommendedName>
        <fullName evidence="2">AAA+ ATPase domain-containing protein</fullName>
    </recommendedName>
</protein>
<comment type="caution">
    <text evidence="3">The sequence shown here is derived from an EMBL/GenBank/DDBJ whole genome shotgun (WGS) entry which is preliminary data.</text>
</comment>
<evidence type="ECO:0000313" key="3">
    <source>
        <dbReference type="EMBL" id="NYD24664.1"/>
    </source>
</evidence>
<sequence length="670" mass="70983">MNAGPSLAARLAAVRAALALAVGQRLDPVTAPAPTDDGLDGVVRAAGLTPFERDVLVLAAGCELDPGIAALCAAAHGDPGRRFPTLGLALRVLDQPHWDAVLPDGPLRGLALVDLDPGGLLDVRLRVEESVMLAVVGLDPVDQRLAEFADPRAAASVRAVTGSPAADTDSTWDSEPDAGPGVTAGELLPDAHRELLEEAAVRWSGGALALRGAQHADRVAFVRALAARLGARRWWHLRDLPVDSLERQGLARRLVREERLTGAPVVLEIDDLGDTGLRFAARLADTGARVVWSSASPRPHLPAPRCAVDLPPRTLAENVELWRAALGPRAAGLGRQVERLAGQFRLPVDDLQEAAGLVGDAVGDAVGGEAAGSPRPCGQPGGRTTRGSVGAELWTECRRRARTGLVGLAERVEPAATWDALVLPDRERAQVADVLRHARHRATVHERWGVGRTGGVSALFAGPSGTGKSFAAEVVARELGVDLYRVDLGGVLSKYIGETERHLSRLFDAAEAGGALLLIDEADALFGKRSEVRDSHDRYANIEVSHLLQLMDAYRGVAVLTTNLRGNLDDAFLRRLGFVISFPFPSARERRLLWEQAFGPAVPVGDLDPVRMAQLTLNGGSIRNVAVHACFLAAERGGPVQMADVLAGARVEYAKLDQPLTPGELAGWAA</sequence>
<proteinExistence type="predicted"/>
<dbReference type="CDD" id="cd19481">
    <property type="entry name" value="RecA-like_protease"/>
    <property type="match status" value="1"/>
</dbReference>
<name>A0A7Y9DQ10_9ACTN</name>
<dbReference type="PANTHER" id="PTHR46411">
    <property type="entry name" value="FAMILY ATPASE, PUTATIVE-RELATED"/>
    <property type="match status" value="1"/>
</dbReference>
<dbReference type="Pfam" id="PF00004">
    <property type="entry name" value="AAA"/>
    <property type="match status" value="1"/>
</dbReference>
<evidence type="ECO:0000313" key="4">
    <source>
        <dbReference type="Proteomes" id="UP000521922"/>
    </source>
</evidence>
<dbReference type="RefSeq" id="WP_179755203.1">
    <property type="nucleotide sequence ID" value="NZ_BAAAGN010000013.1"/>
</dbReference>
<dbReference type="InterPro" id="IPR003593">
    <property type="entry name" value="AAA+_ATPase"/>
</dbReference>
<feature type="domain" description="AAA+ ATPase" evidence="2">
    <location>
        <begin position="454"/>
        <end position="582"/>
    </location>
</feature>
<gene>
    <name evidence="3" type="ORF">BJ968_004204</name>
</gene>
<dbReference type="SMART" id="SM00382">
    <property type="entry name" value="AAA"/>
    <property type="match status" value="1"/>
</dbReference>